<protein>
    <submittedName>
        <fullName evidence="7">Uncharacterized protein</fullName>
    </submittedName>
</protein>
<keyword evidence="6" id="KW-1185">Reference proteome</keyword>
<dbReference type="GO" id="GO:0022857">
    <property type="term" value="F:transmembrane transporter activity"/>
    <property type="evidence" value="ECO:0007669"/>
    <property type="project" value="TreeGrafter"/>
</dbReference>
<evidence type="ECO:0000313" key="6">
    <source>
        <dbReference type="Proteomes" id="UP000887565"/>
    </source>
</evidence>
<reference evidence="7" key="1">
    <citation type="submission" date="2022-11" db="UniProtKB">
        <authorList>
            <consortium name="WormBaseParasite"/>
        </authorList>
    </citation>
    <scope>IDENTIFICATION</scope>
</reference>
<comment type="subcellular location">
    <subcellularLocation>
        <location evidence="1">Membrane</location>
        <topology evidence="1">Multi-pass membrane protein</topology>
    </subcellularLocation>
</comment>
<dbReference type="Proteomes" id="UP000887565">
    <property type="component" value="Unplaced"/>
</dbReference>
<keyword evidence="4 5" id="KW-0472">Membrane</keyword>
<keyword evidence="3 5" id="KW-1133">Transmembrane helix</keyword>
<dbReference type="GO" id="GO:0005886">
    <property type="term" value="C:plasma membrane"/>
    <property type="evidence" value="ECO:0007669"/>
    <property type="project" value="TreeGrafter"/>
</dbReference>
<evidence type="ECO:0000256" key="5">
    <source>
        <dbReference type="SAM" id="Phobius"/>
    </source>
</evidence>
<feature type="transmembrane region" description="Helical" evidence="5">
    <location>
        <begin position="42"/>
        <end position="59"/>
    </location>
</feature>
<sequence>MQALSVVHGFFRIIFLSEESQYACGFVVLLMTVYWISECMPLAVTSFLPIFLFPVLKVLKVDDTCRCYLKYVDCLCVPNCRPKK</sequence>
<dbReference type="PANTHER" id="PTHR10283:SF82">
    <property type="entry name" value="SOLUTE CARRIER FAMILY 13 MEMBER 2"/>
    <property type="match status" value="1"/>
</dbReference>
<evidence type="ECO:0000256" key="4">
    <source>
        <dbReference type="ARBA" id="ARBA00023136"/>
    </source>
</evidence>
<proteinExistence type="predicted"/>
<evidence type="ECO:0000256" key="1">
    <source>
        <dbReference type="ARBA" id="ARBA00004141"/>
    </source>
</evidence>
<evidence type="ECO:0000313" key="7">
    <source>
        <dbReference type="WBParaSite" id="nRc.2.0.1.t14470-RA"/>
    </source>
</evidence>
<evidence type="ECO:0000256" key="2">
    <source>
        <dbReference type="ARBA" id="ARBA00022692"/>
    </source>
</evidence>
<organism evidence="6 7">
    <name type="scientific">Romanomermis culicivorax</name>
    <name type="common">Nematode worm</name>
    <dbReference type="NCBI Taxonomy" id="13658"/>
    <lineage>
        <taxon>Eukaryota</taxon>
        <taxon>Metazoa</taxon>
        <taxon>Ecdysozoa</taxon>
        <taxon>Nematoda</taxon>
        <taxon>Enoplea</taxon>
        <taxon>Dorylaimia</taxon>
        <taxon>Mermithida</taxon>
        <taxon>Mermithoidea</taxon>
        <taxon>Mermithidae</taxon>
        <taxon>Romanomermis</taxon>
    </lineage>
</organism>
<keyword evidence="2 5" id="KW-0812">Transmembrane</keyword>
<dbReference type="WBParaSite" id="nRc.2.0.1.t14470-RA">
    <property type="protein sequence ID" value="nRc.2.0.1.t14470-RA"/>
    <property type="gene ID" value="nRc.2.0.1.g14470"/>
</dbReference>
<name>A0A915IKX7_ROMCU</name>
<accession>A0A915IKX7</accession>
<evidence type="ECO:0000256" key="3">
    <source>
        <dbReference type="ARBA" id="ARBA00022989"/>
    </source>
</evidence>
<dbReference type="AlphaFoldDB" id="A0A915IKX7"/>
<dbReference type="PANTHER" id="PTHR10283">
    <property type="entry name" value="SOLUTE CARRIER FAMILY 13 MEMBER"/>
    <property type="match status" value="1"/>
</dbReference>